<evidence type="ECO:0000313" key="2">
    <source>
        <dbReference type="Proteomes" id="UP001062846"/>
    </source>
</evidence>
<comment type="caution">
    <text evidence="1">The sequence shown here is derived from an EMBL/GenBank/DDBJ whole genome shotgun (WGS) entry which is preliminary data.</text>
</comment>
<evidence type="ECO:0000313" key="1">
    <source>
        <dbReference type="EMBL" id="KAI8570910.1"/>
    </source>
</evidence>
<proteinExistence type="predicted"/>
<gene>
    <name evidence="1" type="ORF">RHMOL_Rhmol01G0075400</name>
</gene>
<reference evidence="1" key="1">
    <citation type="submission" date="2022-02" db="EMBL/GenBank/DDBJ databases">
        <title>Plant Genome Project.</title>
        <authorList>
            <person name="Zhang R.-G."/>
        </authorList>
    </citation>
    <scope>NUCLEOTIDE SEQUENCE</scope>
    <source>
        <strain evidence="1">AT1</strain>
    </source>
</reference>
<name>A0ACC0PZK9_RHOML</name>
<protein>
    <submittedName>
        <fullName evidence="1">Uncharacterized protein</fullName>
    </submittedName>
</protein>
<organism evidence="1 2">
    <name type="scientific">Rhododendron molle</name>
    <name type="common">Chinese azalea</name>
    <name type="synonym">Azalea mollis</name>
    <dbReference type="NCBI Taxonomy" id="49168"/>
    <lineage>
        <taxon>Eukaryota</taxon>
        <taxon>Viridiplantae</taxon>
        <taxon>Streptophyta</taxon>
        <taxon>Embryophyta</taxon>
        <taxon>Tracheophyta</taxon>
        <taxon>Spermatophyta</taxon>
        <taxon>Magnoliopsida</taxon>
        <taxon>eudicotyledons</taxon>
        <taxon>Gunneridae</taxon>
        <taxon>Pentapetalae</taxon>
        <taxon>asterids</taxon>
        <taxon>Ericales</taxon>
        <taxon>Ericaceae</taxon>
        <taxon>Ericoideae</taxon>
        <taxon>Rhodoreae</taxon>
        <taxon>Rhododendron</taxon>
    </lineage>
</organism>
<dbReference type="Proteomes" id="UP001062846">
    <property type="component" value="Chromosome 1"/>
</dbReference>
<accession>A0ACC0PZK9</accession>
<keyword evidence="2" id="KW-1185">Reference proteome</keyword>
<sequence>MVSVNEEVQSLNIRVFKWNEEVHNVESSQGLFLFCVNENLRNCTSKRPKLLSVFELVNLSNRDSIKELVSRPLKAKKTT</sequence>
<dbReference type="EMBL" id="CM046388">
    <property type="protein sequence ID" value="KAI8570910.1"/>
    <property type="molecule type" value="Genomic_DNA"/>
</dbReference>